<dbReference type="CDD" id="cd04179">
    <property type="entry name" value="DPM_DPG-synthase_like"/>
    <property type="match status" value="1"/>
</dbReference>
<feature type="domain" description="Glycosyltransferase 2-like" evidence="2">
    <location>
        <begin position="8"/>
        <end position="165"/>
    </location>
</feature>
<evidence type="ECO:0000313" key="3">
    <source>
        <dbReference type="EMBL" id="OGG93473.1"/>
    </source>
</evidence>
<dbReference type="Pfam" id="PF00535">
    <property type="entry name" value="Glycos_transf_2"/>
    <property type="match status" value="1"/>
</dbReference>
<keyword evidence="1" id="KW-0472">Membrane</keyword>
<organism evidence="3 4">
    <name type="scientific">Candidatus Lambdaproteobacteria bacterium RIFOXYD2_FULL_50_16</name>
    <dbReference type="NCBI Taxonomy" id="1817772"/>
    <lineage>
        <taxon>Bacteria</taxon>
        <taxon>Pseudomonadati</taxon>
        <taxon>Pseudomonadota</taxon>
        <taxon>Candidatus Lambdaproteobacteria</taxon>
    </lineage>
</organism>
<keyword evidence="1" id="KW-1133">Transmembrane helix</keyword>
<gene>
    <name evidence="3" type="ORF">A2527_01715</name>
</gene>
<sequence>MSDLPRISFVIPAYNEAGGILETLQRITKTLSALPNQTEVIVVNDGSRDETAALVSAFGQGVKLISHPINIGYGNALKTGIRAAQYEYVGITDADGTYEVEDIPKLIEKITLGFDMVVGRRANVKKLDSFSKRIFRGLFQYGLRKLVHKKIEDPNSGLRIFRRSTALEVFPFLCGTFSFTTSLTIFFFMLDKFVCYVDTEYALRHGSSKVKIISDSFRTIQLIVQGITYFNPIKFFLFFSILIVLVVCIPAMTMALFLMYTLSLYYMIFGSAIAVLIGLGIVADTIRLSLNNLKQTEL</sequence>
<dbReference type="STRING" id="1817772.A2527_01715"/>
<comment type="caution">
    <text evidence="3">The sequence shown here is derived from an EMBL/GenBank/DDBJ whole genome shotgun (WGS) entry which is preliminary data.</text>
</comment>
<evidence type="ECO:0000313" key="4">
    <source>
        <dbReference type="Proteomes" id="UP000178449"/>
    </source>
</evidence>
<protein>
    <recommendedName>
        <fullName evidence="2">Glycosyltransferase 2-like domain-containing protein</fullName>
    </recommendedName>
</protein>
<accession>A0A1F6G5U3</accession>
<dbReference type="Proteomes" id="UP000178449">
    <property type="component" value="Unassembled WGS sequence"/>
</dbReference>
<dbReference type="AlphaFoldDB" id="A0A1F6G5U3"/>
<dbReference type="Gene3D" id="3.90.550.10">
    <property type="entry name" value="Spore Coat Polysaccharide Biosynthesis Protein SpsA, Chain A"/>
    <property type="match status" value="1"/>
</dbReference>
<dbReference type="EMBL" id="MFNE01000049">
    <property type="protein sequence ID" value="OGG93473.1"/>
    <property type="molecule type" value="Genomic_DNA"/>
</dbReference>
<proteinExistence type="predicted"/>
<dbReference type="InterPro" id="IPR050256">
    <property type="entry name" value="Glycosyltransferase_2"/>
</dbReference>
<evidence type="ECO:0000259" key="2">
    <source>
        <dbReference type="Pfam" id="PF00535"/>
    </source>
</evidence>
<reference evidence="3 4" key="1">
    <citation type="journal article" date="2016" name="Nat. Commun.">
        <title>Thousands of microbial genomes shed light on interconnected biogeochemical processes in an aquifer system.</title>
        <authorList>
            <person name="Anantharaman K."/>
            <person name="Brown C.T."/>
            <person name="Hug L.A."/>
            <person name="Sharon I."/>
            <person name="Castelle C.J."/>
            <person name="Probst A.J."/>
            <person name="Thomas B.C."/>
            <person name="Singh A."/>
            <person name="Wilkins M.J."/>
            <person name="Karaoz U."/>
            <person name="Brodie E.L."/>
            <person name="Williams K.H."/>
            <person name="Hubbard S.S."/>
            <person name="Banfield J.F."/>
        </authorList>
    </citation>
    <scope>NUCLEOTIDE SEQUENCE [LARGE SCALE GENOMIC DNA]</scope>
</reference>
<name>A0A1F6G5U3_9PROT</name>
<feature type="transmembrane region" description="Helical" evidence="1">
    <location>
        <begin position="169"/>
        <end position="190"/>
    </location>
</feature>
<dbReference type="InterPro" id="IPR029044">
    <property type="entry name" value="Nucleotide-diphossugar_trans"/>
</dbReference>
<dbReference type="InterPro" id="IPR001173">
    <property type="entry name" value="Glyco_trans_2-like"/>
</dbReference>
<evidence type="ECO:0000256" key="1">
    <source>
        <dbReference type="SAM" id="Phobius"/>
    </source>
</evidence>
<feature type="transmembrane region" description="Helical" evidence="1">
    <location>
        <begin position="264"/>
        <end position="283"/>
    </location>
</feature>
<dbReference type="SUPFAM" id="SSF53448">
    <property type="entry name" value="Nucleotide-diphospho-sugar transferases"/>
    <property type="match status" value="1"/>
</dbReference>
<dbReference type="PANTHER" id="PTHR48090">
    <property type="entry name" value="UNDECAPRENYL-PHOSPHATE 4-DEOXY-4-FORMAMIDO-L-ARABINOSE TRANSFERASE-RELATED"/>
    <property type="match status" value="1"/>
</dbReference>
<keyword evidence="1" id="KW-0812">Transmembrane</keyword>
<feature type="transmembrane region" description="Helical" evidence="1">
    <location>
        <begin position="235"/>
        <end position="257"/>
    </location>
</feature>